<dbReference type="InterPro" id="IPR038765">
    <property type="entry name" value="Papain-like_cys_pep_sf"/>
</dbReference>
<proteinExistence type="inferred from homology"/>
<dbReference type="PANTHER" id="PTHR12419:SF10">
    <property type="entry name" value="DEUBIQUITINASE OTUD6B"/>
    <property type="match status" value="1"/>
</dbReference>
<feature type="compositionally biased region" description="Acidic residues" evidence="2">
    <location>
        <begin position="22"/>
        <end position="32"/>
    </location>
</feature>
<dbReference type="PANTHER" id="PTHR12419">
    <property type="entry name" value="OTU DOMAIN CONTAINING PROTEIN"/>
    <property type="match status" value="1"/>
</dbReference>
<reference evidence="4 5" key="1">
    <citation type="journal article" date="2024" name="Nat. Commun.">
        <title>Phylogenomics reveals the evolutionary origins of lichenization in chlorophyte algae.</title>
        <authorList>
            <person name="Puginier C."/>
            <person name="Libourel C."/>
            <person name="Otte J."/>
            <person name="Skaloud P."/>
            <person name="Haon M."/>
            <person name="Grisel S."/>
            <person name="Petersen M."/>
            <person name="Berrin J.G."/>
            <person name="Delaux P.M."/>
            <person name="Dal Grande F."/>
            <person name="Keller J."/>
        </authorList>
    </citation>
    <scope>NUCLEOTIDE SEQUENCE [LARGE SCALE GENOMIC DNA]</scope>
    <source>
        <strain evidence="4 5">SAG 216-7</strain>
    </source>
</reference>
<evidence type="ECO:0000313" key="4">
    <source>
        <dbReference type="EMBL" id="KAK9908505.1"/>
    </source>
</evidence>
<keyword evidence="5" id="KW-1185">Reference proteome</keyword>
<feature type="region of interest" description="Disordered" evidence="2">
    <location>
        <begin position="1"/>
        <end position="90"/>
    </location>
</feature>
<sequence>MGRKGGGRNAFVKATLHKNENEAPEESADEQLQDQREPDVQQTDGHTSPELTPRPRKTEVAKAPVVVTSAFDHSEEETKGQMTQRHKKEMKLHKEAMKKLGKKRKDDIEKLDKEISDRHATELAALEKRLTPESPEDETVKLADSLYDTKLSNGQEKGGPQPSRAQKRRDAKAAVEAEREARIAEEQDALGDSARVVEERQLAATLAPLGLAVRSIPADGHCLYRAVEEQLGSAGREELLPPPRDYWAVRAAAATYMRTYPEQFLPFLPQEEDQTEADAEAAFEAYCMAVENSAAWGGQLELGALAQALRRHIAVYSVGMPRVDMGLEFKGEEEGKSLQLCYLRHAFGLGEHYNSVAALPAEEEDD</sequence>
<protein>
    <recommendedName>
        <fullName evidence="3">OTU domain-containing protein</fullName>
    </recommendedName>
</protein>
<dbReference type="Proteomes" id="UP001491310">
    <property type="component" value="Unassembled WGS sequence"/>
</dbReference>
<dbReference type="SUPFAM" id="SSF54001">
    <property type="entry name" value="Cysteine proteinases"/>
    <property type="match status" value="1"/>
</dbReference>
<feature type="region of interest" description="Disordered" evidence="2">
    <location>
        <begin position="148"/>
        <end position="173"/>
    </location>
</feature>
<comment type="caution">
    <text evidence="4">The sequence shown here is derived from an EMBL/GenBank/DDBJ whole genome shotgun (WGS) entry which is preliminary data.</text>
</comment>
<dbReference type="PROSITE" id="PS50802">
    <property type="entry name" value="OTU"/>
    <property type="match status" value="1"/>
</dbReference>
<dbReference type="InterPro" id="IPR003323">
    <property type="entry name" value="OTU_dom"/>
</dbReference>
<evidence type="ECO:0000313" key="5">
    <source>
        <dbReference type="Proteomes" id="UP001491310"/>
    </source>
</evidence>
<evidence type="ECO:0000259" key="3">
    <source>
        <dbReference type="PROSITE" id="PS50802"/>
    </source>
</evidence>
<evidence type="ECO:0000256" key="2">
    <source>
        <dbReference type="SAM" id="MobiDB-lite"/>
    </source>
</evidence>
<dbReference type="InterPro" id="IPR050704">
    <property type="entry name" value="Peptidase_C85-like"/>
</dbReference>
<evidence type="ECO:0000256" key="1">
    <source>
        <dbReference type="ARBA" id="ARBA00010407"/>
    </source>
</evidence>
<dbReference type="Pfam" id="PF02338">
    <property type="entry name" value="OTU"/>
    <property type="match status" value="1"/>
</dbReference>
<gene>
    <name evidence="4" type="ORF">WJX75_008830</name>
</gene>
<feature type="compositionally biased region" description="Polar residues" evidence="2">
    <location>
        <begin position="40"/>
        <end position="50"/>
    </location>
</feature>
<accession>A0ABR2YPG6</accession>
<dbReference type="EMBL" id="JALJOT010000008">
    <property type="protein sequence ID" value="KAK9908505.1"/>
    <property type="molecule type" value="Genomic_DNA"/>
</dbReference>
<comment type="similarity">
    <text evidence="1">Belongs to the peptidase C85 family.</text>
</comment>
<dbReference type="Gene3D" id="3.90.70.80">
    <property type="match status" value="1"/>
</dbReference>
<name>A0ABR2YPG6_9CHLO</name>
<feature type="domain" description="OTU" evidence="3">
    <location>
        <begin position="211"/>
        <end position="359"/>
    </location>
</feature>
<organism evidence="4 5">
    <name type="scientific">Coccomyxa subellipsoidea</name>
    <dbReference type="NCBI Taxonomy" id="248742"/>
    <lineage>
        <taxon>Eukaryota</taxon>
        <taxon>Viridiplantae</taxon>
        <taxon>Chlorophyta</taxon>
        <taxon>core chlorophytes</taxon>
        <taxon>Trebouxiophyceae</taxon>
        <taxon>Trebouxiophyceae incertae sedis</taxon>
        <taxon>Coccomyxaceae</taxon>
        <taxon>Coccomyxa</taxon>
    </lineage>
</organism>